<reference evidence="2" key="1">
    <citation type="submission" date="2023-04" db="EMBL/GenBank/DDBJ databases">
        <title>Phytophthora lilii NBRC 32176.</title>
        <authorList>
            <person name="Ichikawa N."/>
            <person name="Sato H."/>
            <person name="Tonouchi N."/>
        </authorList>
    </citation>
    <scope>NUCLEOTIDE SEQUENCE</scope>
    <source>
        <strain evidence="2">NBRC 32176</strain>
    </source>
</reference>
<keyword evidence="3" id="KW-1185">Reference proteome</keyword>
<sequence>MWKNYRQHEIKRLRLLESRLTFHLQQQNHSHGMTRQQDFNTESNHGESIRSLIFPTSNGVVHTSSRLHPSSLQKLPPHGQVSSVRSAAGGLRRRRHRQSCTQLPGQLRRLSSESRGCRRSDLSEFLDHIDIPDLVLELTQIHGSNEPPSSAAESTSNKRHRTTPKQEIAQLRAQERELVCRLENLRLQAYGHKQLGSSVANSIVLPFWKKSHLDSTSVD</sequence>
<dbReference type="OrthoDB" id="115487at2759"/>
<organism evidence="2 3">
    <name type="scientific">Phytophthora lilii</name>
    <dbReference type="NCBI Taxonomy" id="2077276"/>
    <lineage>
        <taxon>Eukaryota</taxon>
        <taxon>Sar</taxon>
        <taxon>Stramenopiles</taxon>
        <taxon>Oomycota</taxon>
        <taxon>Peronosporomycetes</taxon>
        <taxon>Peronosporales</taxon>
        <taxon>Peronosporaceae</taxon>
        <taxon>Phytophthora</taxon>
    </lineage>
</organism>
<evidence type="ECO:0000256" key="1">
    <source>
        <dbReference type="SAM" id="MobiDB-lite"/>
    </source>
</evidence>
<dbReference type="EMBL" id="BSXW01000712">
    <property type="protein sequence ID" value="GMF28393.1"/>
    <property type="molecule type" value="Genomic_DNA"/>
</dbReference>
<name>A0A9W6X2K4_9STRA</name>
<feature type="compositionally biased region" description="Polar residues" evidence="1">
    <location>
        <begin position="60"/>
        <end position="73"/>
    </location>
</feature>
<feature type="region of interest" description="Disordered" evidence="1">
    <location>
        <begin position="60"/>
        <end position="102"/>
    </location>
</feature>
<dbReference type="AlphaFoldDB" id="A0A9W6X2K4"/>
<comment type="caution">
    <text evidence="2">The sequence shown here is derived from an EMBL/GenBank/DDBJ whole genome shotgun (WGS) entry which is preliminary data.</text>
</comment>
<gene>
    <name evidence="2" type="ORF">Plil01_001195100</name>
</gene>
<protein>
    <submittedName>
        <fullName evidence="2">Unnamed protein product</fullName>
    </submittedName>
</protein>
<evidence type="ECO:0000313" key="2">
    <source>
        <dbReference type="EMBL" id="GMF28393.1"/>
    </source>
</evidence>
<dbReference type="Proteomes" id="UP001165083">
    <property type="component" value="Unassembled WGS sequence"/>
</dbReference>
<proteinExistence type="predicted"/>
<feature type="region of interest" description="Disordered" evidence="1">
    <location>
        <begin position="143"/>
        <end position="164"/>
    </location>
</feature>
<evidence type="ECO:0000313" key="3">
    <source>
        <dbReference type="Proteomes" id="UP001165083"/>
    </source>
</evidence>
<accession>A0A9W6X2K4</accession>
<feature type="compositionally biased region" description="Polar residues" evidence="1">
    <location>
        <begin position="143"/>
        <end position="155"/>
    </location>
</feature>